<feature type="transmembrane region" description="Helical" evidence="1">
    <location>
        <begin position="76"/>
        <end position="99"/>
    </location>
</feature>
<evidence type="ECO:0000256" key="1">
    <source>
        <dbReference type="SAM" id="Phobius"/>
    </source>
</evidence>
<feature type="transmembrane region" description="Helical" evidence="1">
    <location>
        <begin position="120"/>
        <end position="148"/>
    </location>
</feature>
<organism evidence="2">
    <name type="scientific">Candidatus Berkiella cookevillensis</name>
    <dbReference type="NCBI Taxonomy" id="437022"/>
    <lineage>
        <taxon>Bacteria</taxon>
        <taxon>Pseudomonadati</taxon>
        <taxon>Pseudomonadota</taxon>
        <taxon>Gammaproteobacteria</taxon>
        <taxon>Candidatus Berkiellales</taxon>
        <taxon>Candidatus Berkiellaceae</taxon>
        <taxon>Candidatus Berkiella</taxon>
    </lineage>
</organism>
<keyword evidence="1" id="KW-0812">Transmembrane</keyword>
<keyword evidence="1" id="KW-0472">Membrane</keyword>
<feature type="transmembrane region" description="Helical" evidence="1">
    <location>
        <begin position="209"/>
        <end position="228"/>
    </location>
</feature>
<proteinExistence type="predicted"/>
<feature type="transmembrane region" description="Helical" evidence="1">
    <location>
        <begin position="168"/>
        <end position="189"/>
    </location>
</feature>
<dbReference type="STRING" id="437022.CC99x_02136"/>
<reference evidence="3" key="3">
    <citation type="submission" date="2021-06" db="EMBL/GenBank/DDBJ databases">
        <title>Genomic Description and Analysis of Intracellular Bacteria, Candidatus Berkiella cookevillensis and Candidatus Berkiella aquae.</title>
        <authorList>
            <person name="Kidane D.T."/>
            <person name="Mehari Y.T."/>
            <person name="Rice F.C."/>
            <person name="Arivett B.A."/>
            <person name="Farone A.L."/>
            <person name="Berk S.G."/>
            <person name="Farone M.B."/>
        </authorList>
    </citation>
    <scope>NUCLEOTIDE SEQUENCE</scope>
    <source>
        <strain evidence="3">CC99</strain>
    </source>
</reference>
<keyword evidence="1" id="KW-1133">Transmembrane helix</keyword>
<reference evidence="2" key="1">
    <citation type="submission" date="2015-09" db="EMBL/GenBank/DDBJ databases">
        <title>Draft Genome Sequences of Two Novel Amoeba-resistant Intranuclear Bacteria, Candidatus Berkiella cookevillensis and Candidatus Berkiella aquae.</title>
        <authorList>
            <person name="Mehari Y.T."/>
            <person name="Arivett B.A."/>
            <person name="Farone A.L."/>
            <person name="Gunderson J.H."/>
            <person name="Farone M.B."/>
        </authorList>
    </citation>
    <scope>NUCLEOTIDE SEQUENCE [LARGE SCALE GENOMIC DNA]</scope>
    <source>
        <strain evidence="2">CC99</strain>
    </source>
</reference>
<evidence type="ECO:0000313" key="3">
    <source>
        <dbReference type="EMBL" id="MCS5708041.1"/>
    </source>
</evidence>
<dbReference type="EMBL" id="LKHV01000013">
    <property type="protein sequence ID" value="KRG17677.1"/>
    <property type="molecule type" value="Genomic_DNA"/>
</dbReference>
<evidence type="ECO:0000313" key="2">
    <source>
        <dbReference type="EMBL" id="KRG17677.1"/>
    </source>
</evidence>
<dbReference type="AlphaFoldDB" id="A0A0Q9YAF6"/>
<reference evidence="3" key="2">
    <citation type="journal article" date="2016" name="Genome Announc.">
        <title>Draft Genome Sequences of Two Novel Amoeba-Resistant Intranuclear Bacteria, 'Candidatus Berkiella cookevillensis' and 'Candidatus Berkiella aquae'.</title>
        <authorList>
            <person name="Mehari Y.T."/>
            <person name="Arivett B.A."/>
            <person name="Farone A.L."/>
            <person name="Gunderson J.H."/>
            <person name="Farone M.B."/>
        </authorList>
    </citation>
    <scope>NUCLEOTIDE SEQUENCE</scope>
    <source>
        <strain evidence="3">CC99</strain>
    </source>
</reference>
<dbReference type="RefSeq" id="WP_141651926.1">
    <property type="nucleotide sequence ID" value="NZ_LKHV02000001.1"/>
</dbReference>
<sequence length="324" mass="36390">MTNRLNLKVEIVHSKGLRMTFNFDQPHNGPELLKYSLKAYICSLPKTAFISALIIVLGVLMVTAPQLAPPAYQSKASLAVMFTAIAILPLLGMIVMLINNHMVQKPASLISLFLYSLERFISLIGSIVSASVLPLLIIMGCILLFFAINLPALKLPTLPLLISFLAPSIMYTLVLLALIPKIFAFVMVFTERLDANESIETSEMMVKGFYWRSFLYTVVAFVKILFIANIPEMAHYYFPVTSQLLPNWSFWVIQAILLLFTIPWVIALWVCHQKDLYSHYLKNSQPAQKSKPYEKVGLKTNIRHEQIKTTSKGGSNDGDNSVGF</sequence>
<protein>
    <submittedName>
        <fullName evidence="2">Uncharacterized protein</fullName>
    </submittedName>
</protein>
<comment type="caution">
    <text evidence="2">The sequence shown here is derived from an EMBL/GenBank/DDBJ whole genome shotgun (WGS) entry which is preliminary data.</text>
</comment>
<dbReference type="EMBL" id="LKHV02000001">
    <property type="protein sequence ID" value="MCS5708041.1"/>
    <property type="molecule type" value="Genomic_DNA"/>
</dbReference>
<name>A0A0Q9YAF6_9GAMM</name>
<accession>A0A0Q9YAF6</accession>
<keyword evidence="4" id="KW-1185">Reference proteome</keyword>
<feature type="transmembrane region" description="Helical" evidence="1">
    <location>
        <begin position="44"/>
        <end position="64"/>
    </location>
</feature>
<dbReference type="Proteomes" id="UP000051494">
    <property type="component" value="Unassembled WGS sequence"/>
</dbReference>
<feature type="transmembrane region" description="Helical" evidence="1">
    <location>
        <begin position="248"/>
        <end position="271"/>
    </location>
</feature>
<evidence type="ECO:0000313" key="4">
    <source>
        <dbReference type="Proteomes" id="UP000051494"/>
    </source>
</evidence>
<gene>
    <name evidence="3" type="ORF">CC99x_003895</name>
    <name evidence="2" type="ORF">CC99x_02136</name>
</gene>